<evidence type="ECO:0000313" key="3">
    <source>
        <dbReference type="EMBL" id="MDP9801147.1"/>
    </source>
</evidence>
<evidence type="ECO:0000256" key="1">
    <source>
        <dbReference type="SAM" id="MobiDB-lite"/>
    </source>
</evidence>
<feature type="transmembrane region" description="Helical" evidence="2">
    <location>
        <begin position="139"/>
        <end position="156"/>
    </location>
</feature>
<feature type="transmembrane region" description="Helical" evidence="2">
    <location>
        <begin position="282"/>
        <end position="303"/>
    </location>
</feature>
<comment type="caution">
    <text evidence="3">The sequence shown here is derived from an EMBL/GenBank/DDBJ whole genome shotgun (WGS) entry which is preliminary data.</text>
</comment>
<keyword evidence="2" id="KW-0472">Membrane</keyword>
<feature type="transmembrane region" description="Helical" evidence="2">
    <location>
        <begin position="250"/>
        <end position="270"/>
    </location>
</feature>
<feature type="compositionally biased region" description="Low complexity" evidence="1">
    <location>
        <begin position="10"/>
        <end position="64"/>
    </location>
</feature>
<proteinExistence type="predicted"/>
<feature type="region of interest" description="Disordered" evidence="1">
    <location>
        <begin position="1"/>
        <end position="72"/>
    </location>
</feature>
<sequence length="313" mass="33939">MSTTPNPGDQPAQPQYPAQPGQPQYPAQPGQPQYPAQPGQPQYQAPAQPQYQQPYPGQPVQQPVQPYPGQPQYVAPAAPGKVGVFFQTFLGSLRHIWQGAALQGVASVIQPKYGLAVLGVYTGALAFLFSILIGRSATIGAGLVSMFGGMFGAPTSQLNRIADSYIPYFLLSFGQWFGILAILLVGIALIFVIRIACLMIVFARRGSRSNFLRLATLFGYNVSPVIVALPVVLLVALIPSAGMNGFLMPVFFFVLSFAGLLAEFLTYVSVSREGRFQKSAALPYVASYALFTLGQSFVIWAMLKIMFEIMRPF</sequence>
<dbReference type="RefSeq" id="WP_307014566.1">
    <property type="nucleotide sequence ID" value="NZ_JAUSQW010000001.1"/>
</dbReference>
<keyword evidence="2" id="KW-1133">Transmembrane helix</keyword>
<keyword evidence="2" id="KW-0812">Transmembrane</keyword>
<dbReference type="Proteomes" id="UP001235966">
    <property type="component" value="Unassembled WGS sequence"/>
</dbReference>
<protein>
    <submittedName>
        <fullName evidence="3">Membrane protein</fullName>
    </submittedName>
</protein>
<name>A0ABT9NBQ1_9ACTO</name>
<reference evidence="3 4" key="1">
    <citation type="submission" date="2023-07" db="EMBL/GenBank/DDBJ databases">
        <title>Sequencing the genomes of 1000 actinobacteria strains.</title>
        <authorList>
            <person name="Klenk H.-P."/>
        </authorList>
    </citation>
    <scope>NUCLEOTIDE SEQUENCE [LARGE SCALE GENOMIC DNA]</scope>
    <source>
        <strain evidence="3 4">DSM 102162</strain>
    </source>
</reference>
<accession>A0ABT9NBQ1</accession>
<organism evidence="3 4">
    <name type="scientific">Arcanobacterium wilhelmae</name>
    <dbReference type="NCBI Taxonomy" id="1803177"/>
    <lineage>
        <taxon>Bacteria</taxon>
        <taxon>Bacillati</taxon>
        <taxon>Actinomycetota</taxon>
        <taxon>Actinomycetes</taxon>
        <taxon>Actinomycetales</taxon>
        <taxon>Actinomycetaceae</taxon>
        <taxon>Arcanobacterium</taxon>
    </lineage>
</organism>
<evidence type="ECO:0000256" key="2">
    <source>
        <dbReference type="SAM" id="Phobius"/>
    </source>
</evidence>
<evidence type="ECO:0000313" key="4">
    <source>
        <dbReference type="Proteomes" id="UP001235966"/>
    </source>
</evidence>
<feature type="transmembrane region" description="Helical" evidence="2">
    <location>
        <begin position="176"/>
        <end position="202"/>
    </location>
</feature>
<gene>
    <name evidence="3" type="ORF">J2S49_001223</name>
</gene>
<dbReference type="EMBL" id="JAUSQW010000001">
    <property type="protein sequence ID" value="MDP9801147.1"/>
    <property type="molecule type" value="Genomic_DNA"/>
</dbReference>
<feature type="transmembrane region" description="Helical" evidence="2">
    <location>
        <begin position="113"/>
        <end position="132"/>
    </location>
</feature>
<keyword evidence="4" id="KW-1185">Reference proteome</keyword>
<feature type="transmembrane region" description="Helical" evidence="2">
    <location>
        <begin position="214"/>
        <end position="238"/>
    </location>
</feature>